<evidence type="ECO:0000313" key="4">
    <source>
        <dbReference type="Proteomes" id="UP000215539"/>
    </source>
</evidence>
<dbReference type="EMBL" id="CP014227">
    <property type="protein sequence ID" value="AMD84771.1"/>
    <property type="molecule type" value="Genomic_DNA"/>
</dbReference>
<keyword evidence="3" id="KW-1185">Reference proteome</keyword>
<dbReference type="RefSeq" id="WP_066428557.1">
    <property type="nucleotide sequence ID" value="NZ_CP014227.1"/>
</dbReference>
<protein>
    <submittedName>
        <fullName evidence="2">Uncharacterized protein</fullName>
    </submittedName>
</protein>
<dbReference type="Proteomes" id="UP000065822">
    <property type="component" value="Chromosome"/>
</dbReference>
<reference evidence="1 3" key="1">
    <citation type="submission" date="2016-02" db="EMBL/GenBank/DDBJ databases">
        <authorList>
            <person name="Holder M.E."/>
            <person name="Ajami N.J."/>
            <person name="Petrosino J.F."/>
        </authorList>
    </citation>
    <scope>NUCLEOTIDE SEQUENCE [LARGE SCALE GENOMIC DNA]</scope>
    <source>
        <strain evidence="1 3">CCUG 32990</strain>
    </source>
</reference>
<sequence length="96" mass="11420">METLTRPRNKTKTNFLRKKEVTSFAPQKIRTEAEQEALIEELSSLSNHNMSLRLAEKYLRERYSEEEIQEILAQRGQQMTIALAMELCDQRYDFNH</sequence>
<organism evidence="2 4">
    <name type="scientific">Capnocytophaga haemolytica</name>
    <dbReference type="NCBI Taxonomy" id="45243"/>
    <lineage>
        <taxon>Bacteria</taxon>
        <taxon>Pseudomonadati</taxon>
        <taxon>Bacteroidota</taxon>
        <taxon>Flavobacteriia</taxon>
        <taxon>Flavobacteriales</taxon>
        <taxon>Flavobacteriaceae</taxon>
        <taxon>Capnocytophaga</taxon>
    </lineage>
</organism>
<dbReference type="AlphaFoldDB" id="A0AAX2GWV7"/>
<accession>A0AAX2GWV7</accession>
<dbReference type="Proteomes" id="UP000215539">
    <property type="component" value="Chromosome 1"/>
</dbReference>
<proteinExistence type="predicted"/>
<dbReference type="KEGG" id="chg:AXF12_04090"/>
<reference evidence="2 4" key="2">
    <citation type="submission" date="2017-06" db="EMBL/GenBank/DDBJ databases">
        <authorList>
            <consortium name="Pathogen Informatics"/>
        </authorList>
    </citation>
    <scope>NUCLEOTIDE SEQUENCE [LARGE SCALE GENOMIC DNA]</scope>
    <source>
        <strain evidence="2 4">NCTC12947</strain>
    </source>
</reference>
<gene>
    <name evidence="1" type="ORF">AXF12_04090</name>
    <name evidence="2" type="ORF">SAMEA44541418_00917</name>
</gene>
<evidence type="ECO:0000313" key="2">
    <source>
        <dbReference type="EMBL" id="SNV07646.1"/>
    </source>
</evidence>
<evidence type="ECO:0000313" key="1">
    <source>
        <dbReference type="EMBL" id="AMD84771.1"/>
    </source>
</evidence>
<dbReference type="EMBL" id="LT906449">
    <property type="protein sequence ID" value="SNV07646.1"/>
    <property type="molecule type" value="Genomic_DNA"/>
</dbReference>
<name>A0AAX2GWV7_9FLAO</name>
<evidence type="ECO:0000313" key="3">
    <source>
        <dbReference type="Proteomes" id="UP000065822"/>
    </source>
</evidence>